<sequence>MSEEHGLLGWLKPGSSAKPNNSPLQQVTSKQTRNTGSSQAAKYQMSWSEALLPYVDHPATTPGVVYYDEVLVVAEDKYPKGRKHFLVMPRCHIHGVSQLTRGELPLLNAMKERADILVRENESQDPRLKFKIGFHAIPSMRQLHMHVVTRDMLYVKNKKHWNSFNTEFFKPFEEIVDLLESAGCVKYDKNFYEEMLKRNLRCCGKEYKTIPALKVHLEHGHVL</sequence>
<dbReference type="Pfam" id="PF11969">
    <property type="entry name" value="DcpS_C"/>
    <property type="match status" value="1"/>
</dbReference>
<keyword evidence="4" id="KW-0238">DNA-binding</keyword>
<dbReference type="GO" id="GO:0000012">
    <property type="term" value="P:single strand break repair"/>
    <property type="evidence" value="ECO:0007669"/>
    <property type="project" value="TreeGrafter"/>
</dbReference>
<evidence type="ECO:0000256" key="7">
    <source>
        <dbReference type="SAM" id="MobiDB-lite"/>
    </source>
</evidence>
<dbReference type="GO" id="GO:0033699">
    <property type="term" value="F:DNA 5'-adenosine monophosphate hydrolase activity"/>
    <property type="evidence" value="ECO:0007669"/>
    <property type="project" value="TreeGrafter"/>
</dbReference>
<keyword evidence="2" id="KW-0479">Metal-binding</keyword>
<dbReference type="OrthoDB" id="3512845at2759"/>
<dbReference type="GO" id="GO:0003697">
    <property type="term" value="F:single-stranded DNA binding"/>
    <property type="evidence" value="ECO:0007669"/>
    <property type="project" value="TreeGrafter"/>
</dbReference>
<accession>A0A139APQ5</accession>
<reference evidence="9 10" key="1">
    <citation type="journal article" date="2015" name="Genome Biol. Evol.">
        <title>Phylogenomic analyses indicate that early fungi evolved digesting cell walls of algal ancestors of land plants.</title>
        <authorList>
            <person name="Chang Y."/>
            <person name="Wang S."/>
            <person name="Sekimoto S."/>
            <person name="Aerts A.L."/>
            <person name="Choi C."/>
            <person name="Clum A."/>
            <person name="LaButti K.M."/>
            <person name="Lindquist E.A."/>
            <person name="Yee Ngan C."/>
            <person name="Ohm R.A."/>
            <person name="Salamov A.A."/>
            <person name="Grigoriev I.V."/>
            <person name="Spatafora J.W."/>
            <person name="Berbee M.L."/>
        </authorList>
    </citation>
    <scope>NUCLEOTIDE SEQUENCE [LARGE SCALE GENOMIC DNA]</scope>
    <source>
        <strain evidence="9 10">JEL478</strain>
    </source>
</reference>
<evidence type="ECO:0000256" key="6">
    <source>
        <dbReference type="PROSITE-ProRule" id="PRU00464"/>
    </source>
</evidence>
<dbReference type="PROSITE" id="PS51084">
    <property type="entry name" value="HIT_2"/>
    <property type="match status" value="1"/>
</dbReference>
<organism evidence="9 10">
    <name type="scientific">Gonapodya prolifera (strain JEL478)</name>
    <name type="common">Monoblepharis prolifera</name>
    <dbReference type="NCBI Taxonomy" id="1344416"/>
    <lineage>
        <taxon>Eukaryota</taxon>
        <taxon>Fungi</taxon>
        <taxon>Fungi incertae sedis</taxon>
        <taxon>Chytridiomycota</taxon>
        <taxon>Chytridiomycota incertae sedis</taxon>
        <taxon>Monoblepharidomycetes</taxon>
        <taxon>Monoblepharidales</taxon>
        <taxon>Gonapodyaceae</taxon>
        <taxon>Gonapodya</taxon>
    </lineage>
</organism>
<evidence type="ECO:0000313" key="9">
    <source>
        <dbReference type="EMBL" id="KXS18475.1"/>
    </source>
</evidence>
<feature type="region of interest" description="Disordered" evidence="7">
    <location>
        <begin position="1"/>
        <end position="40"/>
    </location>
</feature>
<evidence type="ECO:0000313" key="10">
    <source>
        <dbReference type="Proteomes" id="UP000070544"/>
    </source>
</evidence>
<evidence type="ECO:0000256" key="3">
    <source>
        <dbReference type="ARBA" id="ARBA00022833"/>
    </source>
</evidence>
<evidence type="ECO:0000256" key="4">
    <source>
        <dbReference type="ARBA" id="ARBA00023125"/>
    </source>
</evidence>
<dbReference type="GO" id="GO:0003725">
    <property type="term" value="F:double-stranded RNA binding"/>
    <property type="evidence" value="ECO:0007669"/>
    <property type="project" value="TreeGrafter"/>
</dbReference>
<dbReference type="GO" id="GO:1990165">
    <property type="term" value="F:single-strand break-containing DNA binding"/>
    <property type="evidence" value="ECO:0007669"/>
    <property type="project" value="TreeGrafter"/>
</dbReference>
<dbReference type="SUPFAM" id="SSF54197">
    <property type="entry name" value="HIT-like"/>
    <property type="match status" value="1"/>
</dbReference>
<keyword evidence="3" id="KW-0862">Zinc</keyword>
<comment type="caution">
    <text evidence="6">Lacks conserved residue(s) required for the propagation of feature annotation.</text>
</comment>
<dbReference type="Gene3D" id="3.30.428.10">
    <property type="entry name" value="HIT-like"/>
    <property type="match status" value="1"/>
</dbReference>
<dbReference type="GO" id="GO:0005634">
    <property type="term" value="C:nucleus"/>
    <property type="evidence" value="ECO:0007669"/>
    <property type="project" value="UniProtKB-SubCell"/>
</dbReference>
<dbReference type="PANTHER" id="PTHR12486:SF4">
    <property type="entry name" value="APRATAXIN"/>
    <property type="match status" value="1"/>
</dbReference>
<gene>
    <name evidence="9" type="ORF">M427DRAFT_211401</name>
</gene>
<dbReference type="GO" id="GO:0046872">
    <property type="term" value="F:metal ion binding"/>
    <property type="evidence" value="ECO:0007669"/>
    <property type="project" value="UniProtKB-KW"/>
</dbReference>
<evidence type="ECO:0000259" key="8">
    <source>
        <dbReference type="PROSITE" id="PS51084"/>
    </source>
</evidence>
<evidence type="ECO:0000256" key="5">
    <source>
        <dbReference type="ARBA" id="ARBA00023242"/>
    </source>
</evidence>
<dbReference type="Proteomes" id="UP000070544">
    <property type="component" value="Unassembled WGS sequence"/>
</dbReference>
<name>A0A139APQ5_GONPJ</name>
<dbReference type="InterPro" id="IPR036265">
    <property type="entry name" value="HIT-like_sf"/>
</dbReference>
<dbReference type="InterPro" id="IPR032566">
    <property type="entry name" value="Znf-C2HE"/>
</dbReference>
<proteinExistence type="predicted"/>
<dbReference type="EMBL" id="KQ965742">
    <property type="protein sequence ID" value="KXS18475.1"/>
    <property type="molecule type" value="Genomic_DNA"/>
</dbReference>
<evidence type="ECO:0000256" key="2">
    <source>
        <dbReference type="ARBA" id="ARBA00022723"/>
    </source>
</evidence>
<evidence type="ECO:0000256" key="1">
    <source>
        <dbReference type="ARBA" id="ARBA00004123"/>
    </source>
</evidence>
<dbReference type="OMA" id="CLKTKYH"/>
<dbReference type="PANTHER" id="PTHR12486">
    <property type="entry name" value="APRATAXIN-RELATED"/>
    <property type="match status" value="1"/>
</dbReference>
<protein>
    <submittedName>
        <fullName evidence="9">HIT-like protein</fullName>
    </submittedName>
</protein>
<keyword evidence="5" id="KW-0539">Nucleus</keyword>
<dbReference type="InterPro" id="IPR011146">
    <property type="entry name" value="HIT-like"/>
</dbReference>
<dbReference type="STRING" id="1344416.A0A139APQ5"/>
<dbReference type="AlphaFoldDB" id="A0A139APQ5"/>
<feature type="domain" description="HIT" evidence="8">
    <location>
        <begin position="51"/>
        <end position="161"/>
    </location>
</feature>
<feature type="compositionally biased region" description="Polar residues" evidence="7">
    <location>
        <begin position="17"/>
        <end position="40"/>
    </location>
</feature>
<dbReference type="Pfam" id="PF16278">
    <property type="entry name" value="zf-C2HE"/>
    <property type="match status" value="1"/>
</dbReference>
<dbReference type="GO" id="GO:0030983">
    <property type="term" value="F:mismatched DNA binding"/>
    <property type="evidence" value="ECO:0007669"/>
    <property type="project" value="TreeGrafter"/>
</dbReference>
<comment type="subcellular location">
    <subcellularLocation>
        <location evidence="1">Nucleus</location>
    </subcellularLocation>
</comment>
<dbReference type="FunFam" id="3.30.428.10:FF:000004">
    <property type="entry name" value="aprataxin isoform X2"/>
    <property type="match status" value="1"/>
</dbReference>
<keyword evidence="10" id="KW-1185">Reference proteome</keyword>